<dbReference type="PANTHER" id="PTHR38793">
    <property type="entry name" value="SLATT_FUNGAL DOMAIN-CONTAINING PROTEIN-RELATED"/>
    <property type="match status" value="1"/>
</dbReference>
<evidence type="ECO:0000256" key="2">
    <source>
        <dbReference type="SAM" id="Phobius"/>
    </source>
</evidence>
<feature type="domain" description="SMODS and SLOG-associating 2TM effector" evidence="3">
    <location>
        <begin position="120"/>
        <end position="239"/>
    </location>
</feature>
<dbReference type="InterPro" id="IPR041622">
    <property type="entry name" value="SLATT_fungi"/>
</dbReference>
<gene>
    <name evidence="4" type="ORF">G647_08644</name>
</gene>
<dbReference type="HOGENOM" id="CLU_1023086_0_0_1"/>
<keyword evidence="2" id="KW-0472">Membrane</keyword>
<reference evidence="4 5" key="1">
    <citation type="submission" date="2013-03" db="EMBL/GenBank/DDBJ databases">
        <title>The Genome Sequence of Cladophialophora carrionii CBS 160.54.</title>
        <authorList>
            <consortium name="The Broad Institute Genomics Platform"/>
            <person name="Cuomo C."/>
            <person name="de Hoog S."/>
            <person name="Gorbushina A."/>
            <person name="Walker B."/>
            <person name="Young S.K."/>
            <person name="Zeng Q."/>
            <person name="Gargeya S."/>
            <person name="Fitzgerald M."/>
            <person name="Haas B."/>
            <person name="Abouelleil A."/>
            <person name="Allen A.W."/>
            <person name="Alvarado L."/>
            <person name="Arachchi H.M."/>
            <person name="Berlin A.M."/>
            <person name="Chapman S.B."/>
            <person name="Gainer-Dewar J."/>
            <person name="Goldberg J."/>
            <person name="Griggs A."/>
            <person name="Gujja S."/>
            <person name="Hansen M."/>
            <person name="Howarth C."/>
            <person name="Imamovic A."/>
            <person name="Ireland A."/>
            <person name="Larimer J."/>
            <person name="McCowan C."/>
            <person name="Murphy C."/>
            <person name="Pearson M."/>
            <person name="Poon T.W."/>
            <person name="Priest M."/>
            <person name="Roberts A."/>
            <person name="Saif S."/>
            <person name="Shea T."/>
            <person name="Sisk P."/>
            <person name="Sykes S."/>
            <person name="Wortman J."/>
            <person name="Nusbaum C."/>
            <person name="Birren B."/>
        </authorList>
    </citation>
    <scope>NUCLEOTIDE SEQUENCE [LARGE SCALE GENOMIC DNA]</scope>
    <source>
        <strain evidence="4 5">CBS 160.54</strain>
    </source>
</reference>
<evidence type="ECO:0000256" key="1">
    <source>
        <dbReference type="SAM" id="MobiDB-lite"/>
    </source>
</evidence>
<dbReference type="NCBIfam" id="NF033635">
    <property type="entry name" value="SLATT_fungal"/>
    <property type="match status" value="1"/>
</dbReference>
<evidence type="ECO:0000259" key="3">
    <source>
        <dbReference type="Pfam" id="PF18142"/>
    </source>
</evidence>
<feature type="compositionally biased region" description="Low complexity" evidence="1">
    <location>
        <begin position="45"/>
        <end position="64"/>
    </location>
</feature>
<dbReference type="OrthoDB" id="4472872at2759"/>
<feature type="region of interest" description="Disordered" evidence="1">
    <location>
        <begin position="253"/>
        <end position="298"/>
    </location>
</feature>
<keyword evidence="2" id="KW-0812">Transmembrane</keyword>
<dbReference type="VEuPathDB" id="FungiDB:G647_08644"/>
<feature type="transmembrane region" description="Helical" evidence="2">
    <location>
        <begin position="163"/>
        <end position="185"/>
    </location>
</feature>
<evidence type="ECO:0000313" key="4">
    <source>
        <dbReference type="EMBL" id="ETI20606.1"/>
    </source>
</evidence>
<evidence type="ECO:0000313" key="5">
    <source>
        <dbReference type="Proteomes" id="UP000030678"/>
    </source>
</evidence>
<accession>V9D1T2</accession>
<feature type="transmembrane region" description="Helical" evidence="2">
    <location>
        <begin position="131"/>
        <end position="157"/>
    </location>
</feature>
<feature type="compositionally biased region" description="Polar residues" evidence="1">
    <location>
        <begin position="15"/>
        <end position="24"/>
    </location>
</feature>
<feature type="compositionally biased region" description="Polar residues" evidence="1">
    <location>
        <begin position="253"/>
        <end position="269"/>
    </location>
</feature>
<feature type="compositionally biased region" description="Basic residues" evidence="1">
    <location>
        <begin position="93"/>
        <end position="102"/>
    </location>
</feature>
<dbReference type="EMBL" id="KB822708">
    <property type="protein sequence ID" value="ETI20606.1"/>
    <property type="molecule type" value="Genomic_DNA"/>
</dbReference>
<dbReference type="GeneID" id="19987137"/>
<protein>
    <recommendedName>
        <fullName evidence="3">SMODS and SLOG-associating 2TM effector domain-containing protein</fullName>
    </recommendedName>
</protein>
<organism evidence="4 5">
    <name type="scientific">Cladophialophora carrionii CBS 160.54</name>
    <dbReference type="NCBI Taxonomy" id="1279043"/>
    <lineage>
        <taxon>Eukaryota</taxon>
        <taxon>Fungi</taxon>
        <taxon>Dikarya</taxon>
        <taxon>Ascomycota</taxon>
        <taxon>Pezizomycotina</taxon>
        <taxon>Eurotiomycetes</taxon>
        <taxon>Chaetothyriomycetidae</taxon>
        <taxon>Chaetothyriales</taxon>
        <taxon>Herpotrichiellaceae</taxon>
        <taxon>Cladophialophora</taxon>
    </lineage>
</organism>
<dbReference type="Pfam" id="PF18142">
    <property type="entry name" value="SLATT_fungal"/>
    <property type="match status" value="1"/>
</dbReference>
<name>V9D1T2_9EURO</name>
<proteinExistence type="predicted"/>
<sequence>MSLNSQSLLVDPTKSAATATHNQIDGSRPSDVSGRDGDGDGDGVRAGAPGGPSRNMSSSSSPPASDKRKAFRQRIGIPDDGTKPPHIDLQQRSTRRKRRQPRRPSTPPDTTLAGHTLSAHVEKAYRAQTRYYFLVASASHGMLWLQIGIGATVTAIGTTNSNAARIAITVLGAINTVLAGMLTFLKSRNQPNRALQFRNGLRDVYEDLWQVDSETGRPDFDVDRKVDYLWGKYKEVIADSEANYPDLWVSLSNTGKSPSQTQKQNGSRKGSTASGTPPPPGSGHSLEVRAPLLSSTVP</sequence>
<dbReference type="RefSeq" id="XP_008731174.1">
    <property type="nucleotide sequence ID" value="XM_008732952.1"/>
</dbReference>
<dbReference type="Proteomes" id="UP000030678">
    <property type="component" value="Unassembled WGS sequence"/>
</dbReference>
<dbReference type="PANTHER" id="PTHR38793:SF3">
    <property type="entry name" value="SMODS AND SLOG-ASSOCIATING 2TM EFFECTOR DOMAIN-CONTAINING PROTEIN"/>
    <property type="match status" value="1"/>
</dbReference>
<keyword evidence="2" id="KW-1133">Transmembrane helix</keyword>
<dbReference type="AlphaFoldDB" id="V9D1T2"/>
<feature type="region of interest" description="Disordered" evidence="1">
    <location>
        <begin position="1"/>
        <end position="115"/>
    </location>
</feature>